<proteinExistence type="predicted"/>
<dbReference type="Pfam" id="PF10615">
    <property type="entry name" value="DUF2470"/>
    <property type="match status" value="1"/>
</dbReference>
<dbReference type="InterPro" id="IPR037119">
    <property type="entry name" value="Haem_oxidase_HugZ-like_sf"/>
</dbReference>
<dbReference type="EMBL" id="FNCN01000019">
    <property type="protein sequence ID" value="SDH61917.1"/>
    <property type="molecule type" value="Genomic_DNA"/>
</dbReference>
<gene>
    <name evidence="2" type="ORF">SAMN05421505_11922</name>
</gene>
<dbReference type="RefSeq" id="WP_093171923.1">
    <property type="nucleotide sequence ID" value="NZ_FNCN01000019.1"/>
</dbReference>
<evidence type="ECO:0000313" key="2">
    <source>
        <dbReference type="EMBL" id="SDH61917.1"/>
    </source>
</evidence>
<keyword evidence="3" id="KW-1185">Reference proteome</keyword>
<evidence type="ECO:0000313" key="3">
    <source>
        <dbReference type="Proteomes" id="UP000198923"/>
    </source>
</evidence>
<protein>
    <recommendedName>
        <fullName evidence="1">DUF2470 domain-containing protein</fullName>
    </recommendedName>
</protein>
<dbReference type="SUPFAM" id="SSF50475">
    <property type="entry name" value="FMN-binding split barrel"/>
    <property type="match status" value="1"/>
</dbReference>
<feature type="domain" description="DUF2470" evidence="1">
    <location>
        <begin position="169"/>
        <end position="238"/>
    </location>
</feature>
<accession>A0A1G8DW76</accession>
<organism evidence="2 3">
    <name type="scientific">Sinosporangium album</name>
    <dbReference type="NCBI Taxonomy" id="504805"/>
    <lineage>
        <taxon>Bacteria</taxon>
        <taxon>Bacillati</taxon>
        <taxon>Actinomycetota</taxon>
        <taxon>Actinomycetes</taxon>
        <taxon>Streptosporangiales</taxon>
        <taxon>Streptosporangiaceae</taxon>
        <taxon>Sinosporangium</taxon>
    </lineage>
</organism>
<reference evidence="2 3" key="1">
    <citation type="submission" date="2016-10" db="EMBL/GenBank/DDBJ databases">
        <authorList>
            <person name="de Groot N.N."/>
        </authorList>
    </citation>
    <scope>NUCLEOTIDE SEQUENCE [LARGE SCALE GENOMIC DNA]</scope>
    <source>
        <strain evidence="2 3">CPCC 201354</strain>
    </source>
</reference>
<dbReference type="Proteomes" id="UP000198923">
    <property type="component" value="Unassembled WGS sequence"/>
</dbReference>
<dbReference type="STRING" id="504805.SAMN05421505_11922"/>
<dbReference type="OrthoDB" id="3381348at2"/>
<name>A0A1G8DW76_9ACTN</name>
<dbReference type="AlphaFoldDB" id="A0A1G8DW76"/>
<dbReference type="Gene3D" id="3.20.180.10">
    <property type="entry name" value="PNP-oxidase-like"/>
    <property type="match status" value="1"/>
</dbReference>
<dbReference type="InterPro" id="IPR019595">
    <property type="entry name" value="DUF2470"/>
</dbReference>
<sequence>MQQPLTAPPIPERIRSLAAVAVPGHVSVAGSESPAATARGGVDAKGRPILLVRPGEPLHAAAGETVVTVDLTATRSLGAVEQPRGLLKVQGWAEEVPAADARVAAIAIAERCPDEGLFEALERRGEPGAPRLLRVDVGQVIYLAGGESGVLDAGDYLDASPDPFVEAAENMIRHVNAAHRDQVRTVAASVMGEPAPEAWLWELDRFGATLRAGLERPTLIRLPWPRPTATCQALEHALRCLLCD</sequence>
<evidence type="ECO:0000259" key="1">
    <source>
        <dbReference type="Pfam" id="PF10615"/>
    </source>
</evidence>